<organism evidence="2 3">
    <name type="scientific">Lentithecium fluviatile CBS 122367</name>
    <dbReference type="NCBI Taxonomy" id="1168545"/>
    <lineage>
        <taxon>Eukaryota</taxon>
        <taxon>Fungi</taxon>
        <taxon>Dikarya</taxon>
        <taxon>Ascomycota</taxon>
        <taxon>Pezizomycotina</taxon>
        <taxon>Dothideomycetes</taxon>
        <taxon>Pleosporomycetidae</taxon>
        <taxon>Pleosporales</taxon>
        <taxon>Massarineae</taxon>
        <taxon>Lentitheciaceae</taxon>
        <taxon>Lentithecium</taxon>
    </lineage>
</organism>
<feature type="compositionally biased region" description="Basic and acidic residues" evidence="1">
    <location>
        <begin position="252"/>
        <end position="268"/>
    </location>
</feature>
<sequence>MQLHQDSVPLVRDGACLLSSTRHSPADIGSQTCVSLPHEITEPANSDLQRIAYAGSPDGSVHIFREPADSGLGEGFAPIAQEPVEPGLEENGDSRQTLQADFPCEVQTAEPTPLQGTQSTEPGSQGSDTGFAESPPGERRDIATSPCEDMRAGSISEEIITAGAAPQDEEPTNCDPRDIQPTDVTPQQPETSSLTPREAKTIGCDSPQETNSIANPAADETAADASHCDITNVSPLAIADPPLPKLSTAEVESPKAETADLDALKTKTADPSPLQEPRVTNVDPHETTEVIPPKTADPLQEPQAAHSVPQDRRSNSEEAGHSRVLARLTSDGNSGHSPTDASPAFLSSLGDTNENPIVLDDSTAGDSCFNSIEIPDGPITRRSRKRKHSSDGGDGRYKLRCRTESQCSQFPFVPWAQANLYLSD</sequence>
<feature type="compositionally biased region" description="Basic and acidic residues" evidence="1">
    <location>
        <begin position="309"/>
        <end position="321"/>
    </location>
</feature>
<feature type="region of interest" description="Disordered" evidence="1">
    <location>
        <begin position="110"/>
        <end position="145"/>
    </location>
</feature>
<dbReference type="EMBL" id="MU005598">
    <property type="protein sequence ID" value="KAF2680217.1"/>
    <property type="molecule type" value="Genomic_DNA"/>
</dbReference>
<feature type="compositionally biased region" description="Polar residues" evidence="1">
    <location>
        <begin position="182"/>
        <end position="195"/>
    </location>
</feature>
<gene>
    <name evidence="2" type="ORF">K458DRAFT_393187</name>
</gene>
<feature type="compositionally biased region" description="Polar residues" evidence="1">
    <location>
        <begin position="330"/>
        <end position="340"/>
    </location>
</feature>
<name>A0A6G1IPP8_9PLEO</name>
<feature type="compositionally biased region" description="Basic and acidic residues" evidence="1">
    <location>
        <begin position="389"/>
        <end position="398"/>
    </location>
</feature>
<accession>A0A6G1IPP8</accession>
<dbReference type="Proteomes" id="UP000799291">
    <property type="component" value="Unassembled WGS sequence"/>
</dbReference>
<dbReference type="AlphaFoldDB" id="A0A6G1IPP8"/>
<evidence type="ECO:0000313" key="3">
    <source>
        <dbReference type="Proteomes" id="UP000799291"/>
    </source>
</evidence>
<evidence type="ECO:0000256" key="1">
    <source>
        <dbReference type="SAM" id="MobiDB-lite"/>
    </source>
</evidence>
<protein>
    <submittedName>
        <fullName evidence="2">Uncharacterized protein</fullName>
    </submittedName>
</protein>
<feature type="region of interest" description="Disordered" evidence="1">
    <location>
        <begin position="164"/>
        <end position="398"/>
    </location>
</feature>
<reference evidence="2" key="1">
    <citation type="journal article" date="2020" name="Stud. Mycol.">
        <title>101 Dothideomycetes genomes: a test case for predicting lifestyles and emergence of pathogens.</title>
        <authorList>
            <person name="Haridas S."/>
            <person name="Albert R."/>
            <person name="Binder M."/>
            <person name="Bloem J."/>
            <person name="Labutti K."/>
            <person name="Salamov A."/>
            <person name="Andreopoulos B."/>
            <person name="Baker S."/>
            <person name="Barry K."/>
            <person name="Bills G."/>
            <person name="Bluhm B."/>
            <person name="Cannon C."/>
            <person name="Castanera R."/>
            <person name="Culley D."/>
            <person name="Daum C."/>
            <person name="Ezra D."/>
            <person name="Gonzalez J."/>
            <person name="Henrissat B."/>
            <person name="Kuo A."/>
            <person name="Liang C."/>
            <person name="Lipzen A."/>
            <person name="Lutzoni F."/>
            <person name="Magnuson J."/>
            <person name="Mondo S."/>
            <person name="Nolan M."/>
            <person name="Ohm R."/>
            <person name="Pangilinan J."/>
            <person name="Park H.-J."/>
            <person name="Ramirez L."/>
            <person name="Alfaro M."/>
            <person name="Sun H."/>
            <person name="Tritt A."/>
            <person name="Yoshinaga Y."/>
            <person name="Zwiers L.-H."/>
            <person name="Turgeon B."/>
            <person name="Goodwin S."/>
            <person name="Spatafora J."/>
            <person name="Crous P."/>
            <person name="Grigoriev I."/>
        </authorList>
    </citation>
    <scope>NUCLEOTIDE SEQUENCE</scope>
    <source>
        <strain evidence="2">CBS 122367</strain>
    </source>
</reference>
<evidence type="ECO:0000313" key="2">
    <source>
        <dbReference type="EMBL" id="KAF2680217.1"/>
    </source>
</evidence>
<proteinExistence type="predicted"/>
<feature type="compositionally biased region" description="Low complexity" evidence="1">
    <location>
        <begin position="214"/>
        <end position="225"/>
    </location>
</feature>
<feature type="compositionally biased region" description="Polar residues" evidence="1">
    <location>
        <begin position="114"/>
        <end position="128"/>
    </location>
</feature>
<dbReference type="OrthoDB" id="3943535at2759"/>
<keyword evidence="3" id="KW-1185">Reference proteome</keyword>